<keyword evidence="1" id="KW-0472">Membrane</keyword>
<dbReference type="Pfam" id="PF06912">
    <property type="entry name" value="DUF1275"/>
    <property type="match status" value="1"/>
</dbReference>
<feature type="transmembrane region" description="Helical" evidence="1">
    <location>
        <begin position="97"/>
        <end position="115"/>
    </location>
</feature>
<reference evidence="2 3" key="1">
    <citation type="submission" date="2021-10" db="EMBL/GenBank/DDBJ databases">
        <title>Anaerobic single-cell dispensing facilitates the cultivation of human gut bacteria.</title>
        <authorList>
            <person name="Afrizal A."/>
        </authorList>
    </citation>
    <scope>NUCLEOTIDE SEQUENCE [LARGE SCALE GENOMIC DNA]</scope>
    <source>
        <strain evidence="2 3">CLA-AA-H246</strain>
    </source>
</reference>
<keyword evidence="3" id="KW-1185">Reference proteome</keyword>
<organism evidence="2 3">
    <name type="scientific">Hominisplanchenecus faecis</name>
    <dbReference type="NCBI Taxonomy" id="2885351"/>
    <lineage>
        <taxon>Bacteria</taxon>
        <taxon>Bacillati</taxon>
        <taxon>Bacillota</taxon>
        <taxon>Clostridia</taxon>
        <taxon>Lachnospirales</taxon>
        <taxon>Lachnospiraceae</taxon>
        <taxon>Hominisplanchenecus</taxon>
    </lineage>
</organism>
<evidence type="ECO:0000313" key="2">
    <source>
        <dbReference type="EMBL" id="MCC2149597.1"/>
    </source>
</evidence>
<dbReference type="Proteomes" id="UP001299235">
    <property type="component" value="Unassembled WGS sequence"/>
</dbReference>
<dbReference type="RefSeq" id="WP_248835615.1">
    <property type="nucleotide sequence ID" value="NZ_JAJEQE010000035.1"/>
</dbReference>
<dbReference type="PANTHER" id="PTHR37314">
    <property type="entry name" value="SLR0142 PROTEIN"/>
    <property type="match status" value="1"/>
</dbReference>
<evidence type="ECO:0000313" key="3">
    <source>
        <dbReference type="Proteomes" id="UP001299235"/>
    </source>
</evidence>
<keyword evidence="1" id="KW-0812">Transmembrane</keyword>
<name>A0ABS8EWL8_9FIRM</name>
<protein>
    <submittedName>
        <fullName evidence="2">DUF1275 domain-containing protein</fullName>
    </submittedName>
</protein>
<gene>
    <name evidence="2" type="ORF">LKD42_10065</name>
</gene>
<dbReference type="InterPro" id="IPR010699">
    <property type="entry name" value="DUF1275"/>
</dbReference>
<proteinExistence type="predicted"/>
<feature type="transmembrane region" description="Helical" evidence="1">
    <location>
        <begin position="203"/>
        <end position="224"/>
    </location>
</feature>
<dbReference type="EMBL" id="JAJEQE010000035">
    <property type="protein sequence ID" value="MCC2149597.1"/>
    <property type="molecule type" value="Genomic_DNA"/>
</dbReference>
<keyword evidence="1" id="KW-1133">Transmembrane helix</keyword>
<evidence type="ECO:0000256" key="1">
    <source>
        <dbReference type="SAM" id="Phobius"/>
    </source>
</evidence>
<comment type="caution">
    <text evidence="2">The sequence shown here is derived from an EMBL/GenBank/DDBJ whole genome shotgun (WGS) entry which is preliminary data.</text>
</comment>
<feature type="transmembrane region" description="Helical" evidence="1">
    <location>
        <begin position="180"/>
        <end position="197"/>
    </location>
</feature>
<accession>A0ABS8EWL8</accession>
<sequence>MFDKLFFTKNGQISESLALGIFLTLAGGFQDAYSYNVRDHVFANAQTGNIVLLGQNLASGNLMHALRYLLPLAAFFLGVYLTEWIKHFYKTSVKIHWRQIVLIIEILILGITGFLPNEPTLNVIANIMLSFACAMQVDTFRKFRSIPCATTMCIGNMRSATEYLCLYHISKDPAMKYKSIHCGFIILVFAIGAAFGASCSAWFGVKAIWIAMAMQVVGFFMMFAHQDIEAFEKFEEEEKEKIRQTHARKK</sequence>
<dbReference type="PANTHER" id="PTHR37314:SF4">
    <property type="entry name" value="UPF0700 TRANSMEMBRANE PROTEIN YOAK"/>
    <property type="match status" value="1"/>
</dbReference>
<feature type="transmembrane region" description="Helical" evidence="1">
    <location>
        <begin position="65"/>
        <end position="85"/>
    </location>
</feature>